<dbReference type="InterPro" id="IPR001073">
    <property type="entry name" value="C1q_dom"/>
</dbReference>
<gene>
    <name evidence="3" type="ORF">MEDL_52679</name>
</gene>
<dbReference type="Proteomes" id="UP000683360">
    <property type="component" value="Unassembled WGS sequence"/>
</dbReference>
<dbReference type="SUPFAM" id="SSF49842">
    <property type="entry name" value="TNF-like"/>
    <property type="match status" value="1"/>
</dbReference>
<evidence type="ECO:0000313" key="3">
    <source>
        <dbReference type="EMBL" id="CAG2240365.1"/>
    </source>
</evidence>
<feature type="domain" description="C1q" evidence="2">
    <location>
        <begin position="397"/>
        <end position="490"/>
    </location>
</feature>
<evidence type="ECO:0000313" key="4">
    <source>
        <dbReference type="Proteomes" id="UP000683360"/>
    </source>
</evidence>
<dbReference type="InterPro" id="IPR008983">
    <property type="entry name" value="Tumour_necrosis_fac-like_dom"/>
</dbReference>
<dbReference type="Pfam" id="PF00386">
    <property type="entry name" value="C1q"/>
    <property type="match status" value="1"/>
</dbReference>
<keyword evidence="4" id="KW-1185">Reference proteome</keyword>
<feature type="compositionally biased region" description="Basic residues" evidence="1">
    <location>
        <begin position="340"/>
        <end position="358"/>
    </location>
</feature>
<dbReference type="PANTHER" id="PTHR33395:SF22">
    <property type="entry name" value="REVERSE TRANSCRIPTASE DOMAIN-CONTAINING PROTEIN"/>
    <property type="match status" value="1"/>
</dbReference>
<dbReference type="GO" id="GO:0007508">
    <property type="term" value="P:larval heart development"/>
    <property type="evidence" value="ECO:0007669"/>
    <property type="project" value="TreeGrafter"/>
</dbReference>
<dbReference type="InterPro" id="IPR036691">
    <property type="entry name" value="Endo/exonu/phosph_ase_sf"/>
</dbReference>
<dbReference type="Gene3D" id="2.60.120.40">
    <property type="match status" value="1"/>
</dbReference>
<accession>A0A8S3U8Z8</accession>
<dbReference type="PROSITE" id="PS50871">
    <property type="entry name" value="C1Q"/>
    <property type="match status" value="1"/>
</dbReference>
<dbReference type="EMBL" id="CAJPWZ010002556">
    <property type="protein sequence ID" value="CAG2240365.1"/>
    <property type="molecule type" value="Genomic_DNA"/>
</dbReference>
<comment type="caution">
    <text evidence="3">The sequence shown here is derived from an EMBL/GenBank/DDBJ whole genome shotgun (WGS) entry which is preliminary data.</text>
</comment>
<dbReference type="SMART" id="SM00110">
    <property type="entry name" value="C1Q"/>
    <property type="match status" value="1"/>
</dbReference>
<protein>
    <recommendedName>
        <fullName evidence="2">C1q domain-containing protein</fullName>
    </recommendedName>
</protein>
<dbReference type="SUPFAM" id="SSF56219">
    <property type="entry name" value="DNase I-like"/>
    <property type="match status" value="1"/>
</dbReference>
<sequence>MSTSEYSNLGKSEDTWTCPSCCKPNNSSTKIYFIPNGDDSKHSIQNISTNPLMVDSISEASIPSTSGSSINSPSFNTTSFSTDIPIMTSSPKPTKTKPATKKQLRILNINFQSLRKKGKLLEAIIESTEPDVIIGTETWLDPNIKSSEIIPDYFHYDTERRDRPKDPHGGVLIAAKQTLQLGNIIKSTEIELLTGTINLEGKKKILIGAFYRPPDKTDDTYLNKMKDEINNIRAKHQKDIFLIGNSDHDIVLLDMACKPLKPKPVRRKIFLWKKAEIHNIKEDLQNFITTFKNIKDRSVDSLWQAFKTAVQTTIEKRVPTKMTLGRNTHPWINTTIRRKINQKQKAHKKARKTKKKRDKDRYKRLQQEVQWEVRQANKKYMEEVSSDYRDNAKKFCYNNSTGVFTIPRTGLYHFSITMFSTTGNLHAQIVKNHQILGKNYGTTEGISATINVVARCIQGDVVFVRHMAGIKQQIIHGDGYSAFSGFLIGQ</sequence>
<dbReference type="OrthoDB" id="6143588at2759"/>
<evidence type="ECO:0000259" key="2">
    <source>
        <dbReference type="PROSITE" id="PS50871"/>
    </source>
</evidence>
<evidence type="ECO:0000256" key="1">
    <source>
        <dbReference type="SAM" id="MobiDB-lite"/>
    </source>
</evidence>
<reference evidence="3" key="1">
    <citation type="submission" date="2021-03" db="EMBL/GenBank/DDBJ databases">
        <authorList>
            <person name="Bekaert M."/>
        </authorList>
    </citation>
    <scope>NUCLEOTIDE SEQUENCE</scope>
</reference>
<dbReference type="AlphaFoldDB" id="A0A8S3U8Z8"/>
<proteinExistence type="predicted"/>
<organism evidence="3 4">
    <name type="scientific">Mytilus edulis</name>
    <name type="common">Blue mussel</name>
    <dbReference type="NCBI Taxonomy" id="6550"/>
    <lineage>
        <taxon>Eukaryota</taxon>
        <taxon>Metazoa</taxon>
        <taxon>Spiralia</taxon>
        <taxon>Lophotrochozoa</taxon>
        <taxon>Mollusca</taxon>
        <taxon>Bivalvia</taxon>
        <taxon>Autobranchia</taxon>
        <taxon>Pteriomorphia</taxon>
        <taxon>Mytilida</taxon>
        <taxon>Mytiloidea</taxon>
        <taxon>Mytilidae</taxon>
        <taxon>Mytilinae</taxon>
        <taxon>Mytilus</taxon>
    </lineage>
</organism>
<dbReference type="GO" id="GO:0031012">
    <property type="term" value="C:extracellular matrix"/>
    <property type="evidence" value="ECO:0007669"/>
    <property type="project" value="TreeGrafter"/>
</dbReference>
<dbReference type="GO" id="GO:0061343">
    <property type="term" value="P:cell adhesion involved in heart morphogenesis"/>
    <property type="evidence" value="ECO:0007669"/>
    <property type="project" value="TreeGrafter"/>
</dbReference>
<dbReference type="Gene3D" id="3.60.10.10">
    <property type="entry name" value="Endonuclease/exonuclease/phosphatase"/>
    <property type="match status" value="1"/>
</dbReference>
<dbReference type="PANTHER" id="PTHR33395">
    <property type="entry name" value="TRANSCRIPTASE, PUTATIVE-RELATED-RELATED"/>
    <property type="match status" value="1"/>
</dbReference>
<name>A0A8S3U8Z8_MYTED</name>
<feature type="region of interest" description="Disordered" evidence="1">
    <location>
        <begin position="340"/>
        <end position="363"/>
    </location>
</feature>